<evidence type="ECO:0000313" key="10">
    <source>
        <dbReference type="Proteomes" id="UP000023772"/>
    </source>
</evidence>
<evidence type="ECO:0000256" key="4">
    <source>
        <dbReference type="PROSITE-ProRule" id="PRU00473"/>
    </source>
</evidence>
<dbReference type="RefSeq" id="WP_051568068.1">
    <property type="nucleotide sequence ID" value="NZ_FOHT01000011.1"/>
</dbReference>
<dbReference type="PROSITE" id="PS51123">
    <property type="entry name" value="OMPA_2"/>
    <property type="match status" value="1"/>
</dbReference>
<evidence type="ECO:0000256" key="6">
    <source>
        <dbReference type="SAM" id="SignalP"/>
    </source>
</evidence>
<accession>X5DJ88</accession>
<dbReference type="HOGENOM" id="CLU_034534_0_0_10"/>
<dbReference type="InterPro" id="IPR050330">
    <property type="entry name" value="Bact_OuterMem_StrucFunc"/>
</dbReference>
<feature type="compositionally biased region" description="Polar residues" evidence="5">
    <location>
        <begin position="75"/>
        <end position="95"/>
    </location>
</feature>
<dbReference type="InterPro" id="IPR006665">
    <property type="entry name" value="OmpA-like"/>
</dbReference>
<keyword evidence="3" id="KW-0998">Cell outer membrane</keyword>
<protein>
    <submittedName>
        <fullName evidence="8">Cell envelope biogenesis protein OmpA</fullName>
    </submittedName>
    <submittedName>
        <fullName evidence="9">Outer membrane protein OmpA</fullName>
    </submittedName>
</protein>
<organism evidence="9 11">
    <name type="scientific">Draconibacterium orientale</name>
    <dbReference type="NCBI Taxonomy" id="1168034"/>
    <lineage>
        <taxon>Bacteria</taxon>
        <taxon>Pseudomonadati</taxon>
        <taxon>Bacteroidota</taxon>
        <taxon>Bacteroidia</taxon>
        <taxon>Marinilabiliales</taxon>
        <taxon>Prolixibacteraceae</taxon>
        <taxon>Draconibacterium</taxon>
    </lineage>
</organism>
<dbReference type="CDD" id="cd07185">
    <property type="entry name" value="OmpA_C-like"/>
    <property type="match status" value="1"/>
</dbReference>
<dbReference type="SUPFAM" id="SSF103088">
    <property type="entry name" value="OmpA-like"/>
    <property type="match status" value="1"/>
</dbReference>
<sequence length="571" mass="63395">MRCTTLLITVLTLLVFSTSLNAQVKSVEKEAERQGTKRINRKIDKGVDKGFDKIEEGIGSLFGKKKKKKKKGQAEQVNTSTETSSESAVGNSSAQSPLQAQAMDVQWSKFDFVPGDEVIFEDGPDIMEENGEFPSRWDLETGQVEIAQVNGETVMMFLDGGKIIPYLENSKEDYLPDVFTVEFDFYTPKGGNRFSFYLTDTKNQPNSVSQEFEVTPIRVSTPGGDYVEHSERDYTYCKNGCWTHVSVAFTKGKLKVYLDETRLINIPHYEHNPTGFTIYPYFADASENKAFYVKNVRIAKGGVKYYDRVLSDGKIIVNGIRFDVNQATIKPESNGAINKIFELMQKQLDLNFSVEGHTDSDGDEAKNQTLSEQRAKAVMDRLISMGISANRLKSAGWGESKPLAANTTAEGKANNRRVEFVKFQGNAAPSGSSSSIGNSAFDKLDKKAIGAKLEELPETINIPVSNPDGIVNGAGTVILFATSDGNLGKMEILDVDESDNYKLTVKYVTYNYNGSIHSQSDHFEIPGTYTCDFDKGTIENVIYSEVDLRLGRESKTNTTLYQGETSMLRIL</sequence>
<dbReference type="EMBL" id="FOHT01000011">
    <property type="protein sequence ID" value="SET36221.1"/>
    <property type="molecule type" value="Genomic_DNA"/>
</dbReference>
<evidence type="ECO:0000256" key="1">
    <source>
        <dbReference type="ARBA" id="ARBA00004442"/>
    </source>
</evidence>
<proteinExistence type="predicted"/>
<evidence type="ECO:0000256" key="5">
    <source>
        <dbReference type="SAM" id="MobiDB-lite"/>
    </source>
</evidence>
<dbReference type="KEGG" id="dori:FH5T_20430"/>
<evidence type="ECO:0000313" key="8">
    <source>
        <dbReference type="EMBL" id="AHW61184.1"/>
    </source>
</evidence>
<feature type="region of interest" description="Disordered" evidence="5">
    <location>
        <begin position="69"/>
        <end position="95"/>
    </location>
</feature>
<evidence type="ECO:0000313" key="9">
    <source>
        <dbReference type="EMBL" id="SET36221.1"/>
    </source>
</evidence>
<evidence type="ECO:0000256" key="3">
    <source>
        <dbReference type="ARBA" id="ARBA00023237"/>
    </source>
</evidence>
<dbReference type="OrthoDB" id="1108826at2"/>
<dbReference type="STRING" id="1168034.FH5T_20430"/>
<reference evidence="9 11" key="2">
    <citation type="submission" date="2016-10" db="EMBL/GenBank/DDBJ databases">
        <authorList>
            <person name="de Groot N.N."/>
        </authorList>
    </citation>
    <scope>NUCLEOTIDE SEQUENCE [LARGE SCALE GENOMIC DNA]</scope>
    <source>
        <strain evidence="9 11">DSM 25947</strain>
    </source>
</reference>
<evidence type="ECO:0000313" key="11">
    <source>
        <dbReference type="Proteomes" id="UP000181981"/>
    </source>
</evidence>
<comment type="subcellular location">
    <subcellularLocation>
        <location evidence="1">Cell outer membrane</location>
    </subcellularLocation>
</comment>
<dbReference type="InterPro" id="IPR006664">
    <property type="entry name" value="OMP_bac"/>
</dbReference>
<keyword evidence="2 4" id="KW-0472">Membrane</keyword>
<dbReference type="GO" id="GO:0009279">
    <property type="term" value="C:cell outer membrane"/>
    <property type="evidence" value="ECO:0007669"/>
    <property type="project" value="UniProtKB-SubCell"/>
</dbReference>
<dbReference type="Proteomes" id="UP000023772">
    <property type="component" value="Chromosome"/>
</dbReference>
<gene>
    <name evidence="8" type="ORF">FH5T_20430</name>
    <name evidence="9" type="ORF">SAMN05444285_11181</name>
</gene>
<dbReference type="InterPro" id="IPR036737">
    <property type="entry name" value="OmpA-like_sf"/>
</dbReference>
<name>X5DJ88_9BACT</name>
<dbReference type="Gene3D" id="3.30.1330.60">
    <property type="entry name" value="OmpA-like domain"/>
    <property type="match status" value="1"/>
</dbReference>
<reference evidence="8 10" key="1">
    <citation type="submission" date="2014-03" db="EMBL/GenBank/DDBJ databases">
        <title>Complete genome sequence of a deeply braunched marine Bacteroidia bacterium Draconibacterium orientale type strain FH5T.</title>
        <authorList>
            <person name="Li X."/>
            <person name="Wang X."/>
            <person name="Xie Z."/>
            <person name="Du Z."/>
            <person name="Chen G."/>
        </authorList>
    </citation>
    <scope>NUCLEOTIDE SEQUENCE [LARGE SCALE GENOMIC DNA]</scope>
    <source>
        <strain evidence="8 10">FH5</strain>
    </source>
</reference>
<feature type="domain" description="OmpA-like" evidence="7">
    <location>
        <begin position="309"/>
        <end position="426"/>
    </location>
</feature>
<dbReference type="PANTHER" id="PTHR30329">
    <property type="entry name" value="STATOR ELEMENT OF FLAGELLAR MOTOR COMPLEX"/>
    <property type="match status" value="1"/>
</dbReference>
<keyword evidence="6" id="KW-0732">Signal</keyword>
<feature type="chain" id="PRO_5010515101" evidence="6">
    <location>
        <begin position="23"/>
        <end position="571"/>
    </location>
</feature>
<dbReference type="PRINTS" id="PR01021">
    <property type="entry name" value="OMPADOMAIN"/>
</dbReference>
<dbReference type="Proteomes" id="UP000181981">
    <property type="component" value="Unassembled WGS sequence"/>
</dbReference>
<dbReference type="AlphaFoldDB" id="X5DJ88"/>
<dbReference type="PANTHER" id="PTHR30329:SF21">
    <property type="entry name" value="LIPOPROTEIN YIAD-RELATED"/>
    <property type="match status" value="1"/>
</dbReference>
<evidence type="ECO:0000259" key="7">
    <source>
        <dbReference type="PROSITE" id="PS51123"/>
    </source>
</evidence>
<dbReference type="EMBL" id="CP007451">
    <property type="protein sequence ID" value="AHW61184.1"/>
    <property type="molecule type" value="Genomic_DNA"/>
</dbReference>
<dbReference type="eggNOG" id="COG2885">
    <property type="taxonomic scope" value="Bacteria"/>
</dbReference>
<evidence type="ECO:0000256" key="2">
    <source>
        <dbReference type="ARBA" id="ARBA00023136"/>
    </source>
</evidence>
<keyword evidence="10" id="KW-1185">Reference proteome</keyword>
<feature type="signal peptide" evidence="6">
    <location>
        <begin position="1"/>
        <end position="22"/>
    </location>
</feature>
<dbReference type="Pfam" id="PF00691">
    <property type="entry name" value="OmpA"/>
    <property type="match status" value="1"/>
</dbReference>